<evidence type="ECO:0000256" key="1">
    <source>
        <dbReference type="ARBA" id="ARBA00004651"/>
    </source>
</evidence>
<dbReference type="EMBL" id="LNQL01000002">
    <property type="protein sequence ID" value="KSU49179.1"/>
    <property type="molecule type" value="Genomic_DNA"/>
</dbReference>
<dbReference type="InterPro" id="IPR011620">
    <property type="entry name" value="Sig_transdc_His_kinase_LytS_TM"/>
</dbReference>
<feature type="transmembrane region" description="Helical" evidence="6">
    <location>
        <begin position="167"/>
        <end position="184"/>
    </location>
</feature>
<dbReference type="AlphaFoldDB" id="A0A0V8GFY1"/>
<dbReference type="CDD" id="cd01949">
    <property type="entry name" value="GGDEF"/>
    <property type="match status" value="1"/>
</dbReference>
<dbReference type="PANTHER" id="PTHR46663:SF4">
    <property type="entry name" value="DIGUANYLATE CYCLASE DGCT-RELATED"/>
    <property type="match status" value="1"/>
</dbReference>
<dbReference type="Pfam" id="PF07694">
    <property type="entry name" value="5TM-5TMR_LYT"/>
    <property type="match status" value="1"/>
</dbReference>
<evidence type="ECO:0000313" key="9">
    <source>
        <dbReference type="Proteomes" id="UP000053797"/>
    </source>
</evidence>
<evidence type="ECO:0000259" key="7">
    <source>
        <dbReference type="PROSITE" id="PS50887"/>
    </source>
</evidence>
<protein>
    <recommendedName>
        <fullName evidence="7">GGDEF domain-containing protein</fullName>
    </recommendedName>
</protein>
<keyword evidence="2" id="KW-1003">Cell membrane</keyword>
<comment type="caution">
    <text evidence="8">The sequence shown here is derived from an EMBL/GenBank/DDBJ whole genome shotgun (WGS) entry which is preliminary data.</text>
</comment>
<gene>
    <name evidence="8" type="ORF">AS033_07325</name>
</gene>
<dbReference type="Pfam" id="PF00990">
    <property type="entry name" value="GGDEF"/>
    <property type="match status" value="1"/>
</dbReference>
<feature type="transmembrane region" description="Helical" evidence="6">
    <location>
        <begin position="73"/>
        <end position="97"/>
    </location>
</feature>
<dbReference type="SUPFAM" id="SSF55073">
    <property type="entry name" value="Nucleotide cyclase"/>
    <property type="match status" value="1"/>
</dbReference>
<comment type="subcellular location">
    <subcellularLocation>
        <location evidence="1">Cell membrane</location>
        <topology evidence="1">Multi-pass membrane protein</topology>
    </subcellularLocation>
</comment>
<dbReference type="FunFam" id="3.30.70.270:FF:000001">
    <property type="entry name" value="Diguanylate cyclase domain protein"/>
    <property type="match status" value="1"/>
</dbReference>
<keyword evidence="4 6" id="KW-1133">Transmembrane helix</keyword>
<dbReference type="InterPro" id="IPR000160">
    <property type="entry name" value="GGDEF_dom"/>
</dbReference>
<evidence type="ECO:0000256" key="5">
    <source>
        <dbReference type="ARBA" id="ARBA00023136"/>
    </source>
</evidence>
<reference evidence="8 9" key="1">
    <citation type="journal article" date="2015" name="Int. J. Syst. Evol. Microbiol.">
        <title>Exiguobacterium enclense sp. nov., isolated from sediment.</title>
        <authorList>
            <person name="Dastager S.G."/>
            <person name="Mawlankar R."/>
            <person name="Sonalkar V.V."/>
            <person name="Thorat M.N."/>
            <person name="Mual P."/>
            <person name="Verma A."/>
            <person name="Krishnamurthi S."/>
            <person name="Tang S.K."/>
            <person name="Li W.J."/>
        </authorList>
    </citation>
    <scope>NUCLEOTIDE SEQUENCE [LARGE SCALE GENOMIC DNA]</scope>
    <source>
        <strain evidence="8 9">NIO-1109</strain>
    </source>
</reference>
<dbReference type="RefSeq" id="WP_058265093.1">
    <property type="nucleotide sequence ID" value="NZ_FMYN01000002.1"/>
</dbReference>
<dbReference type="GO" id="GO:0005886">
    <property type="term" value="C:plasma membrane"/>
    <property type="evidence" value="ECO:0007669"/>
    <property type="project" value="UniProtKB-SubCell"/>
</dbReference>
<feature type="transmembrane region" description="Helical" evidence="6">
    <location>
        <begin position="109"/>
        <end position="131"/>
    </location>
</feature>
<evidence type="ECO:0000256" key="4">
    <source>
        <dbReference type="ARBA" id="ARBA00022989"/>
    </source>
</evidence>
<dbReference type="PROSITE" id="PS50887">
    <property type="entry name" value="GGDEF"/>
    <property type="match status" value="1"/>
</dbReference>
<feature type="transmembrane region" description="Helical" evidence="6">
    <location>
        <begin position="43"/>
        <end position="61"/>
    </location>
</feature>
<dbReference type="Gene3D" id="3.30.70.270">
    <property type="match status" value="1"/>
</dbReference>
<dbReference type="Proteomes" id="UP000053797">
    <property type="component" value="Unassembled WGS sequence"/>
</dbReference>
<feature type="transmembrane region" description="Helical" evidence="6">
    <location>
        <begin position="137"/>
        <end position="155"/>
    </location>
</feature>
<sequence>MMLTTVNIFFVNICIIFLVSTFTFYLLRDRLPIQPDSMMSTRLYFGLANGVTGILLMHHAIDLNGALIDLRLLPLALSALFGGNVSIAVTGTMLLFYRFLIHDGASLNVLLSSVITLLGFLILSFICRQFITRQGYFFSAIVTVGSLLVLWRLIISNSPVDAWETIYIPYFILTIGGAILFYRLSSLLQQHFVLYSYQSYLASTDQLTRLANRHVILEKVTTLEKSNASWSVILFDLDHFKTVNDTHGHAIGDAVLRHFSIILNEYCPVPVTVGRYGGEEFIIIIPDSEQYSPVIIAETIVTAVQQTPFVMQDHAVSITVSAGIAYAHHQPAEMVFKQADAALYEAKTQGRNQYRLYQS</sequence>
<keyword evidence="5 6" id="KW-0472">Membrane</keyword>
<evidence type="ECO:0000256" key="3">
    <source>
        <dbReference type="ARBA" id="ARBA00022692"/>
    </source>
</evidence>
<evidence type="ECO:0000256" key="6">
    <source>
        <dbReference type="SAM" id="Phobius"/>
    </source>
</evidence>
<evidence type="ECO:0000313" key="8">
    <source>
        <dbReference type="EMBL" id="KSU49179.1"/>
    </source>
</evidence>
<dbReference type="InterPro" id="IPR029787">
    <property type="entry name" value="Nucleotide_cyclase"/>
</dbReference>
<dbReference type="GO" id="GO:0071555">
    <property type="term" value="P:cell wall organization"/>
    <property type="evidence" value="ECO:0007669"/>
    <property type="project" value="InterPro"/>
</dbReference>
<proteinExistence type="predicted"/>
<feature type="transmembrane region" description="Helical" evidence="6">
    <location>
        <begin position="6"/>
        <end position="27"/>
    </location>
</feature>
<dbReference type="InterPro" id="IPR052163">
    <property type="entry name" value="DGC-Regulatory_Protein"/>
</dbReference>
<accession>A0A0V8GFY1</accession>
<evidence type="ECO:0000256" key="2">
    <source>
        <dbReference type="ARBA" id="ARBA00022475"/>
    </source>
</evidence>
<dbReference type="GO" id="GO:0000155">
    <property type="term" value="F:phosphorelay sensor kinase activity"/>
    <property type="evidence" value="ECO:0007669"/>
    <property type="project" value="InterPro"/>
</dbReference>
<organism evidence="8 9">
    <name type="scientific">Exiguobacterium indicum</name>
    <dbReference type="NCBI Taxonomy" id="296995"/>
    <lineage>
        <taxon>Bacteria</taxon>
        <taxon>Bacillati</taxon>
        <taxon>Bacillota</taxon>
        <taxon>Bacilli</taxon>
        <taxon>Bacillales</taxon>
        <taxon>Bacillales Family XII. Incertae Sedis</taxon>
        <taxon>Exiguobacterium</taxon>
    </lineage>
</organism>
<keyword evidence="3 6" id="KW-0812">Transmembrane</keyword>
<feature type="domain" description="GGDEF" evidence="7">
    <location>
        <begin position="228"/>
        <end position="359"/>
    </location>
</feature>
<dbReference type="PANTHER" id="PTHR46663">
    <property type="entry name" value="DIGUANYLATE CYCLASE DGCT-RELATED"/>
    <property type="match status" value="1"/>
</dbReference>
<dbReference type="NCBIfam" id="TIGR00254">
    <property type="entry name" value="GGDEF"/>
    <property type="match status" value="1"/>
</dbReference>
<name>A0A0V8GFY1_9BACL</name>
<dbReference type="InterPro" id="IPR043128">
    <property type="entry name" value="Rev_trsase/Diguanyl_cyclase"/>
</dbReference>
<dbReference type="SMART" id="SM00267">
    <property type="entry name" value="GGDEF"/>
    <property type="match status" value="1"/>
</dbReference>